<protein>
    <submittedName>
        <fullName evidence="1">Uncharacterized protein</fullName>
    </submittedName>
</protein>
<dbReference type="Proteomes" id="UP001208690">
    <property type="component" value="Unassembled WGS sequence"/>
</dbReference>
<accession>A0ABT3BHV8</accession>
<gene>
    <name evidence="1" type="ORF">MUB52_16965</name>
</gene>
<evidence type="ECO:0000313" key="2">
    <source>
        <dbReference type="Proteomes" id="UP001208690"/>
    </source>
</evidence>
<proteinExistence type="predicted"/>
<organism evidence="1 2">
    <name type="scientific">Roseobacter sinensis</name>
    <dbReference type="NCBI Taxonomy" id="2931391"/>
    <lineage>
        <taxon>Bacteria</taxon>
        <taxon>Pseudomonadati</taxon>
        <taxon>Pseudomonadota</taxon>
        <taxon>Alphaproteobacteria</taxon>
        <taxon>Rhodobacterales</taxon>
        <taxon>Roseobacteraceae</taxon>
        <taxon>Roseobacter</taxon>
    </lineage>
</organism>
<reference evidence="1 2" key="1">
    <citation type="submission" date="2022-04" db="EMBL/GenBank/DDBJ databases">
        <title>Roseobacter sp. WL0113 is a bacterium isolated from neritic sediment.</title>
        <authorList>
            <person name="Wang L."/>
            <person name="He W."/>
            <person name="Zhang D.-F."/>
        </authorList>
    </citation>
    <scope>NUCLEOTIDE SEQUENCE [LARGE SCALE GENOMIC DNA]</scope>
    <source>
        <strain evidence="1 2">WL0113</strain>
    </source>
</reference>
<evidence type="ECO:0000313" key="1">
    <source>
        <dbReference type="EMBL" id="MCV3273125.1"/>
    </source>
</evidence>
<dbReference type="EMBL" id="JALIEB010000012">
    <property type="protein sequence ID" value="MCV3273125.1"/>
    <property type="molecule type" value="Genomic_DNA"/>
</dbReference>
<dbReference type="RefSeq" id="WP_263845443.1">
    <property type="nucleotide sequence ID" value="NZ_JALIEB010000012.1"/>
</dbReference>
<name>A0ABT3BHV8_9RHOB</name>
<keyword evidence="2" id="KW-1185">Reference proteome</keyword>
<comment type="caution">
    <text evidence="1">The sequence shown here is derived from an EMBL/GenBank/DDBJ whole genome shotgun (WGS) entry which is preliminary data.</text>
</comment>
<sequence length="244" mass="25528">MSDAHRDDEHRLHHVLQQLALPPEPATAAGRLISGSGADAPLAAILRAIDETVLPRVLTFSAGTDSTLRCEIAERRIIRMEGGDALSTADAAQTAATIEAFCAGASAICLRSEIATAAAAAGEVGVSVGDLRACLDTEPAAGDLPALIDCALAESASHALAIVDRQDDGTTQEKGQSALCERLRRMDSTPASSETSGDVTRQIWIGAPSERFAVLCVSVPGRSIWMALDVEQLDDCIDIWARVG</sequence>